<dbReference type="AlphaFoldDB" id="A0A8J3CJU1"/>
<evidence type="ECO:0000256" key="5">
    <source>
        <dbReference type="ARBA" id="ARBA00023002"/>
    </source>
</evidence>
<protein>
    <recommendedName>
        <fullName evidence="7">D-amino acid dehydrogenase</fullName>
        <ecNumber evidence="7">1.4.99.-</ecNumber>
    </recommendedName>
</protein>
<dbReference type="SUPFAM" id="SSF54373">
    <property type="entry name" value="FAD-linked reductases, C-terminal domain"/>
    <property type="match status" value="1"/>
</dbReference>
<evidence type="ECO:0000256" key="4">
    <source>
        <dbReference type="ARBA" id="ARBA00022827"/>
    </source>
</evidence>
<comment type="catalytic activity">
    <reaction evidence="6 7">
        <text>a D-alpha-amino acid + A + H2O = a 2-oxocarboxylate + AH2 + NH4(+)</text>
        <dbReference type="Rhea" id="RHEA:18125"/>
        <dbReference type="ChEBI" id="CHEBI:13193"/>
        <dbReference type="ChEBI" id="CHEBI:15377"/>
        <dbReference type="ChEBI" id="CHEBI:17499"/>
        <dbReference type="ChEBI" id="CHEBI:28938"/>
        <dbReference type="ChEBI" id="CHEBI:35179"/>
        <dbReference type="ChEBI" id="CHEBI:59871"/>
    </reaction>
</comment>
<dbReference type="InterPro" id="IPR006076">
    <property type="entry name" value="FAD-dep_OxRdtase"/>
</dbReference>
<organism evidence="9 10">
    <name type="scientific">Formosimonas limnophila</name>
    <dbReference type="NCBI Taxonomy" id="1384487"/>
    <lineage>
        <taxon>Bacteria</taxon>
        <taxon>Pseudomonadati</taxon>
        <taxon>Pseudomonadota</taxon>
        <taxon>Betaproteobacteria</taxon>
        <taxon>Burkholderiales</taxon>
        <taxon>Burkholderiaceae</taxon>
        <taxon>Formosimonas</taxon>
    </lineage>
</organism>
<dbReference type="GO" id="GO:0055130">
    <property type="term" value="P:D-alanine catabolic process"/>
    <property type="evidence" value="ECO:0007669"/>
    <property type="project" value="TreeGrafter"/>
</dbReference>
<comment type="caution">
    <text evidence="9">The sequence shown here is derived from an EMBL/GenBank/DDBJ whole genome shotgun (WGS) entry which is preliminary data.</text>
</comment>
<gene>
    <name evidence="7 9" type="primary">dadA</name>
    <name evidence="9" type="ORF">GCM10009007_03810</name>
</gene>
<evidence type="ECO:0000256" key="1">
    <source>
        <dbReference type="ARBA" id="ARBA00001974"/>
    </source>
</evidence>
<comment type="cofactor">
    <cofactor evidence="1 7">
        <name>FAD</name>
        <dbReference type="ChEBI" id="CHEBI:57692"/>
    </cofactor>
</comment>
<dbReference type="SUPFAM" id="SSF51905">
    <property type="entry name" value="FAD/NAD(P)-binding domain"/>
    <property type="match status" value="1"/>
</dbReference>
<evidence type="ECO:0000313" key="9">
    <source>
        <dbReference type="EMBL" id="GHA66549.1"/>
    </source>
</evidence>
<dbReference type="EMBL" id="BMZG01000002">
    <property type="protein sequence ID" value="GHA66549.1"/>
    <property type="molecule type" value="Genomic_DNA"/>
</dbReference>
<feature type="binding site" evidence="7">
    <location>
        <begin position="23"/>
        <end position="37"/>
    </location>
    <ligand>
        <name>FAD</name>
        <dbReference type="ChEBI" id="CHEBI:57692"/>
    </ligand>
</feature>
<evidence type="ECO:0000313" key="10">
    <source>
        <dbReference type="Proteomes" id="UP000614287"/>
    </source>
</evidence>
<sequence>MNTLGNFQLMQKTASPIGTTMNIIVLGSGVIGVTSAYYLAKQGHQVTVIDRHSGSALDTSFANAGQISPGYASPWAAPGIPAKAMRWMFAKNSPLTIRPDWTLGQVKWMLSMLKNCDEAHYTRNKSRMVRLAEYSRDMLIELRAQTGIAYEGREQGTTQVFRSETQLDAAEKDIKVLQELGVPYELLDSKTLLNAEPALANSRVPLVGGLRLPNDETGDCQLFTEHLTDLCQSIGVQFKFNTTITDLVIDNASTATVTGVRCSNEVLSADAVLCTLGVYTPLLLKGQLDVPIYPIKGYSITLPIIDESRAPQSTVLDETYKVAVTRFDNRIRVGGMAELRGYDKSLIASRRETLEMVINDLYPNAGDTKAASFWTGLRPVTPDSTPIIGETPIKNLWLNAGHGTLGWTMACGSARVVADLMSAKTPDIESADLNISRYKNE</sequence>
<evidence type="ECO:0000256" key="6">
    <source>
        <dbReference type="ARBA" id="ARBA00047884"/>
    </source>
</evidence>
<dbReference type="InterPro" id="IPR036188">
    <property type="entry name" value="FAD/NAD-bd_sf"/>
</dbReference>
<proteinExistence type="inferred from homology"/>
<dbReference type="FunFam" id="3.50.50.60:FF:000020">
    <property type="entry name" value="D-amino acid dehydrogenase"/>
    <property type="match status" value="1"/>
</dbReference>
<comment type="function">
    <text evidence="7">Oxidative deamination of D-amino acids.</text>
</comment>
<dbReference type="GO" id="GO:0008718">
    <property type="term" value="F:D-amino-acid dehydrogenase activity"/>
    <property type="evidence" value="ECO:0007669"/>
    <property type="project" value="UniProtKB-UniRule"/>
</dbReference>
<dbReference type="GO" id="GO:0005737">
    <property type="term" value="C:cytoplasm"/>
    <property type="evidence" value="ECO:0007669"/>
    <property type="project" value="TreeGrafter"/>
</dbReference>
<dbReference type="PANTHER" id="PTHR13847:SF280">
    <property type="entry name" value="D-AMINO ACID DEHYDROGENASE"/>
    <property type="match status" value="1"/>
</dbReference>
<comment type="similarity">
    <text evidence="2 7">Belongs to the DadA oxidoreductase family.</text>
</comment>
<dbReference type="EC" id="1.4.99.-" evidence="7"/>
<keyword evidence="5 7" id="KW-0560">Oxidoreductase</keyword>
<keyword evidence="4 7" id="KW-0274">FAD</keyword>
<dbReference type="Gene3D" id="3.50.50.60">
    <property type="entry name" value="FAD/NAD(P)-binding domain"/>
    <property type="match status" value="2"/>
</dbReference>
<keyword evidence="10" id="KW-1185">Reference proteome</keyword>
<dbReference type="PANTHER" id="PTHR13847">
    <property type="entry name" value="SARCOSINE DEHYDROGENASE-RELATED"/>
    <property type="match status" value="1"/>
</dbReference>
<evidence type="ECO:0000256" key="7">
    <source>
        <dbReference type="HAMAP-Rule" id="MF_01202"/>
    </source>
</evidence>
<accession>A0A8J3CJU1</accession>
<evidence type="ECO:0000256" key="2">
    <source>
        <dbReference type="ARBA" id="ARBA00009410"/>
    </source>
</evidence>
<reference evidence="9" key="2">
    <citation type="submission" date="2020-09" db="EMBL/GenBank/DDBJ databases">
        <authorList>
            <person name="Sun Q."/>
            <person name="Kim S."/>
        </authorList>
    </citation>
    <scope>NUCLEOTIDE SEQUENCE</scope>
    <source>
        <strain evidence="9">KCTC 32501</strain>
    </source>
</reference>
<dbReference type="InterPro" id="IPR023080">
    <property type="entry name" value="DadA"/>
</dbReference>
<dbReference type="HAMAP" id="MF_01202">
    <property type="entry name" value="DadA"/>
    <property type="match status" value="1"/>
</dbReference>
<keyword evidence="3 7" id="KW-0285">Flavoprotein</keyword>
<dbReference type="GO" id="GO:0005886">
    <property type="term" value="C:plasma membrane"/>
    <property type="evidence" value="ECO:0007669"/>
    <property type="project" value="TreeGrafter"/>
</dbReference>
<feature type="domain" description="FAD dependent oxidoreductase" evidence="8">
    <location>
        <begin position="23"/>
        <end position="420"/>
    </location>
</feature>
<evidence type="ECO:0000259" key="8">
    <source>
        <dbReference type="Pfam" id="PF01266"/>
    </source>
</evidence>
<dbReference type="Gene3D" id="3.30.9.10">
    <property type="entry name" value="D-Amino Acid Oxidase, subunit A, domain 2"/>
    <property type="match status" value="1"/>
</dbReference>
<dbReference type="Pfam" id="PF01266">
    <property type="entry name" value="DAO"/>
    <property type="match status" value="1"/>
</dbReference>
<reference evidence="9" key="1">
    <citation type="journal article" date="2014" name="Int. J. Syst. Evol. Microbiol.">
        <title>Complete genome sequence of Corynebacterium casei LMG S-19264T (=DSM 44701T), isolated from a smear-ripened cheese.</title>
        <authorList>
            <consortium name="US DOE Joint Genome Institute (JGI-PGF)"/>
            <person name="Walter F."/>
            <person name="Albersmeier A."/>
            <person name="Kalinowski J."/>
            <person name="Ruckert C."/>
        </authorList>
    </citation>
    <scope>NUCLEOTIDE SEQUENCE</scope>
    <source>
        <strain evidence="9">KCTC 32501</strain>
    </source>
</reference>
<dbReference type="NCBIfam" id="NF001933">
    <property type="entry name" value="PRK00711.1"/>
    <property type="match status" value="1"/>
</dbReference>
<name>A0A8J3CJU1_9BURK</name>
<evidence type="ECO:0000256" key="3">
    <source>
        <dbReference type="ARBA" id="ARBA00022630"/>
    </source>
</evidence>
<dbReference type="Proteomes" id="UP000614287">
    <property type="component" value="Unassembled WGS sequence"/>
</dbReference>